<keyword evidence="2" id="KW-0472">Membrane</keyword>
<protein>
    <submittedName>
        <fullName evidence="4">Uncharacterized protein</fullName>
    </submittedName>
</protein>
<evidence type="ECO:0000313" key="5">
    <source>
        <dbReference type="Proteomes" id="UP001168821"/>
    </source>
</evidence>
<dbReference type="Proteomes" id="UP001168821">
    <property type="component" value="Unassembled WGS sequence"/>
</dbReference>
<dbReference type="AlphaFoldDB" id="A0AA38I1S4"/>
<feature type="region of interest" description="Disordered" evidence="1">
    <location>
        <begin position="83"/>
        <end position="114"/>
    </location>
</feature>
<keyword evidence="2" id="KW-1133">Transmembrane helix</keyword>
<dbReference type="EMBL" id="JALNTZ010000006">
    <property type="protein sequence ID" value="KAJ3647642.1"/>
    <property type="molecule type" value="Genomic_DNA"/>
</dbReference>
<feature type="transmembrane region" description="Helical" evidence="2">
    <location>
        <begin position="190"/>
        <end position="209"/>
    </location>
</feature>
<accession>A0AA38I1S4</accession>
<evidence type="ECO:0000256" key="2">
    <source>
        <dbReference type="SAM" id="Phobius"/>
    </source>
</evidence>
<reference evidence="4" key="1">
    <citation type="journal article" date="2023" name="G3 (Bethesda)">
        <title>Whole genome assemblies of Zophobas morio and Tenebrio molitor.</title>
        <authorList>
            <person name="Kaur S."/>
            <person name="Stinson S.A."/>
            <person name="diCenzo G.C."/>
        </authorList>
    </citation>
    <scope>NUCLEOTIDE SEQUENCE</scope>
    <source>
        <strain evidence="4">QUZm001</strain>
    </source>
</reference>
<keyword evidence="3" id="KW-0732">Signal</keyword>
<name>A0AA38I1S4_9CUCU</name>
<proteinExistence type="predicted"/>
<comment type="caution">
    <text evidence="4">The sequence shown here is derived from an EMBL/GenBank/DDBJ whole genome shotgun (WGS) entry which is preliminary data.</text>
</comment>
<feature type="compositionally biased region" description="Basic and acidic residues" evidence="1">
    <location>
        <begin position="89"/>
        <end position="109"/>
    </location>
</feature>
<gene>
    <name evidence="4" type="ORF">Zmor_019507</name>
</gene>
<keyword evidence="2" id="KW-0812">Transmembrane</keyword>
<evidence type="ECO:0000313" key="4">
    <source>
        <dbReference type="EMBL" id="KAJ3647642.1"/>
    </source>
</evidence>
<feature type="signal peptide" evidence="3">
    <location>
        <begin position="1"/>
        <end position="17"/>
    </location>
</feature>
<evidence type="ECO:0000256" key="1">
    <source>
        <dbReference type="SAM" id="MobiDB-lite"/>
    </source>
</evidence>
<sequence>MWRFLVLNLYFSYPLTAKSAWVEIPQVPSKKTTPFVFGTPKVSFIEPKFTSTTPSNPMVLTTTPRQTTPPAYREIMTTSTISPLTTARQLERNHNEKPKTPKVQPDKAKNATQTSESAYSGFLPLLQSIQQTLTINAKKSLKNKISVLTNLRDNLLANIDERMSGLWSRSDTQAEARGHDDEMDFPSNEGALMTIGFLTFAVFLIKLVLKLVHALKSKQAPVVVTTIAPATAFIGRKKRDVEDSLKILQFIEEYKFR</sequence>
<keyword evidence="5" id="KW-1185">Reference proteome</keyword>
<organism evidence="4 5">
    <name type="scientific">Zophobas morio</name>
    <dbReference type="NCBI Taxonomy" id="2755281"/>
    <lineage>
        <taxon>Eukaryota</taxon>
        <taxon>Metazoa</taxon>
        <taxon>Ecdysozoa</taxon>
        <taxon>Arthropoda</taxon>
        <taxon>Hexapoda</taxon>
        <taxon>Insecta</taxon>
        <taxon>Pterygota</taxon>
        <taxon>Neoptera</taxon>
        <taxon>Endopterygota</taxon>
        <taxon>Coleoptera</taxon>
        <taxon>Polyphaga</taxon>
        <taxon>Cucujiformia</taxon>
        <taxon>Tenebrionidae</taxon>
        <taxon>Zophobas</taxon>
    </lineage>
</organism>
<evidence type="ECO:0000256" key="3">
    <source>
        <dbReference type="SAM" id="SignalP"/>
    </source>
</evidence>
<feature type="chain" id="PRO_5041234539" evidence="3">
    <location>
        <begin position="18"/>
        <end position="257"/>
    </location>
</feature>